<dbReference type="EMBL" id="AEWX01000034">
    <property type="protein sequence ID" value="EGC19126.1"/>
    <property type="molecule type" value="Genomic_DNA"/>
</dbReference>
<evidence type="ECO:0000313" key="11">
    <source>
        <dbReference type="Proteomes" id="UP000005697"/>
    </source>
</evidence>
<sequence length="1128" mass="130912">MNYKEIIESKYNRESWQQLLHDIFLNKVTFHNSPGKVHVSSHLAKEALNLGYIKLSDGLTIAIYEVELSDNVDIERNRRGIRDMLTTDWRTNHAGAFMFCYRKNESILRFSYVSETWGFNKQGEYEKISTDTKRYTYLLGEGRGCHTAIKQFGKLKESKQALTDITEAFSVETLTKQFYKDLFEWYQWAIDDSTQVTFPNNITTEDDDRDDVEKKVIRMITRIMFVWFIKQKELVPNRIFDIEYLSTILKEFDPYSTTVGNYYNAILQNLFFATLNCAIEDENGNTRKFATSTKRDVKTLYRYAEMFSISEQEIVNLFSEVPFLNGGLFECLDKTRYIDGVEQCYNFDGFSRNDARFADGRYKHRAVVPNILFFEPEKGLLSILSRYNFTIEENSPEEQQVALDPELLGKVFENLLGAYNPETKETARNQSGSFYTPREIVNYMVDESLIAYLGNNDFVRSLFSYDFTFDKAKSNEYLKIADKLKAVKILDPACGSGAFPMGLLNRIIDILERISPNEDIYELKLSVIENCLYGCDIQSIAAQITKLRFFISLICNCEKDASKPNFGIPTLPNLETNFVSANSLIAKKKEDRQLNLFKSEEIESIKKELHQIRHLHFSAKSTSTKHRLREKDLALREELIELLSDENNFASDDAKQLAEWNPYDQNDTSSFFDPEWMFGVADGFDIVIGNPPYIQLQNNGGELAKLYEGCGYFTFARTGDIYCLFYERGWQLLKKDGHLCYITSNKWMRAGYGEKTRDFFANKTNPLLLIDFAGVKIFESATVDTNILLISRSNNQHKTTCAITNKQNKDSVKNLSDFVRQQNSVCDFGSSDSWVVLSPIEQSIKKKIEAVGTPLRDWNINIYRGVLTGCNEAFIINTEKRDEILANCQTDDERTRTAELIRPILRGRDIKRYGYEWAELWLIATFPSRHYSIDEYPAVKQYLLSFGIERLEQTGKTHIVNGEKVKARKKTHNKWFETQDSISYWEDFSKPKIVYMEIQTDNEKEGYLFPCFSYDNSNKIVLNTAYIISSNTEDVRFILGVINSKMGRFLTKLYVSQLQERQFRMLAQYVKNFPIPKLPQNEIDYIIKAVEYNINKCNSELEEKINRAVCSWYNLNADELNFIEQGAF</sequence>
<keyword evidence="6" id="KW-0238">DNA-binding</keyword>
<dbReference type="GO" id="GO:0032259">
    <property type="term" value="P:methylation"/>
    <property type="evidence" value="ECO:0007669"/>
    <property type="project" value="UniProtKB-KW"/>
</dbReference>
<keyword evidence="11" id="KW-1185">Reference proteome</keyword>
<comment type="caution">
    <text evidence="10">The sequence shown here is derived from an EMBL/GenBank/DDBJ whole genome shotgun (WGS) entry which is preliminary data.</text>
</comment>
<protein>
    <recommendedName>
        <fullName evidence="1">site-specific DNA-methyltransferase (adenine-specific)</fullName>
        <ecNumber evidence="1">2.1.1.72</ecNumber>
    </recommendedName>
</protein>
<dbReference type="PRINTS" id="PR00507">
    <property type="entry name" value="N12N6MTFRASE"/>
</dbReference>
<dbReference type="PANTHER" id="PTHR33841">
    <property type="entry name" value="DNA METHYLTRANSFERASE YEEA-RELATED"/>
    <property type="match status" value="1"/>
</dbReference>
<feature type="domain" description="Type II methyltransferase M.TaqI-like" evidence="8">
    <location>
        <begin position="530"/>
        <end position="778"/>
    </location>
</feature>
<dbReference type="InterPro" id="IPR029063">
    <property type="entry name" value="SAM-dependent_MTases_sf"/>
</dbReference>
<dbReference type="Pfam" id="PF07669">
    <property type="entry name" value="Eco57I"/>
    <property type="match status" value="1"/>
</dbReference>
<dbReference type="InterPro" id="IPR011639">
    <property type="entry name" value="MethylTrfase_TaqI-like_dom"/>
</dbReference>
<evidence type="ECO:0000259" key="8">
    <source>
        <dbReference type="Pfam" id="PF07669"/>
    </source>
</evidence>
<dbReference type="eggNOG" id="COG0827">
    <property type="taxonomic scope" value="Bacteria"/>
</dbReference>
<dbReference type="SUPFAM" id="SSF53335">
    <property type="entry name" value="S-adenosyl-L-methionine-dependent methyltransferases"/>
    <property type="match status" value="1"/>
</dbReference>
<keyword evidence="4" id="KW-0949">S-adenosyl-L-methionine</keyword>
<evidence type="ECO:0000256" key="5">
    <source>
        <dbReference type="ARBA" id="ARBA00022747"/>
    </source>
</evidence>
<dbReference type="GO" id="GO:0003677">
    <property type="term" value="F:DNA binding"/>
    <property type="evidence" value="ECO:0007669"/>
    <property type="project" value="UniProtKB-KW"/>
</dbReference>
<evidence type="ECO:0000256" key="6">
    <source>
        <dbReference type="ARBA" id="ARBA00023125"/>
    </source>
</evidence>
<keyword evidence="5" id="KW-0680">Restriction system</keyword>
<evidence type="ECO:0000259" key="9">
    <source>
        <dbReference type="Pfam" id="PF12950"/>
    </source>
</evidence>
<comment type="catalytic activity">
    <reaction evidence="7">
        <text>a 2'-deoxyadenosine in DNA + S-adenosyl-L-methionine = an N(6)-methyl-2'-deoxyadenosine in DNA + S-adenosyl-L-homocysteine + H(+)</text>
        <dbReference type="Rhea" id="RHEA:15197"/>
        <dbReference type="Rhea" id="RHEA-COMP:12418"/>
        <dbReference type="Rhea" id="RHEA-COMP:12419"/>
        <dbReference type="ChEBI" id="CHEBI:15378"/>
        <dbReference type="ChEBI" id="CHEBI:57856"/>
        <dbReference type="ChEBI" id="CHEBI:59789"/>
        <dbReference type="ChEBI" id="CHEBI:90615"/>
        <dbReference type="ChEBI" id="CHEBI:90616"/>
        <dbReference type="EC" id="2.1.1.72"/>
    </reaction>
</comment>
<evidence type="ECO:0000256" key="4">
    <source>
        <dbReference type="ARBA" id="ARBA00022691"/>
    </source>
</evidence>
<dbReference type="GO" id="GO:0009007">
    <property type="term" value="F:site-specific DNA-methyltransferase (adenine-specific) activity"/>
    <property type="evidence" value="ECO:0007669"/>
    <property type="project" value="UniProtKB-EC"/>
</dbReference>
<evidence type="ECO:0000256" key="1">
    <source>
        <dbReference type="ARBA" id="ARBA00011900"/>
    </source>
</evidence>
<dbReference type="eggNOG" id="COG1002">
    <property type="taxonomic scope" value="Bacteria"/>
</dbReference>
<dbReference type="InterPro" id="IPR025931">
    <property type="entry name" value="TaqI_C"/>
</dbReference>
<gene>
    <name evidence="10" type="ORF">HMPREF9141_2377</name>
</gene>
<evidence type="ECO:0000256" key="2">
    <source>
        <dbReference type="ARBA" id="ARBA00022603"/>
    </source>
</evidence>
<accession>F0F9W0</accession>
<evidence type="ECO:0000313" key="10">
    <source>
        <dbReference type="EMBL" id="EGC19126.1"/>
    </source>
</evidence>
<dbReference type="RefSeq" id="WP_007367128.1">
    <property type="nucleotide sequence ID" value="NZ_GL872282.1"/>
</dbReference>
<organism evidence="10 11">
    <name type="scientific">Prevotella multiformis DSM 16608</name>
    <dbReference type="NCBI Taxonomy" id="888743"/>
    <lineage>
        <taxon>Bacteria</taxon>
        <taxon>Pseudomonadati</taxon>
        <taxon>Bacteroidota</taxon>
        <taxon>Bacteroidia</taxon>
        <taxon>Bacteroidales</taxon>
        <taxon>Prevotellaceae</taxon>
        <taxon>Prevotella</taxon>
    </lineage>
</organism>
<dbReference type="PANTHER" id="PTHR33841:SF1">
    <property type="entry name" value="DNA METHYLTRANSFERASE A"/>
    <property type="match status" value="1"/>
</dbReference>
<dbReference type="OrthoDB" id="32195at2"/>
<feature type="domain" description="TaqI-like C-terminal specificity" evidence="9">
    <location>
        <begin position="903"/>
        <end position="1075"/>
    </location>
</feature>
<proteinExistence type="predicted"/>
<evidence type="ECO:0000256" key="3">
    <source>
        <dbReference type="ARBA" id="ARBA00022679"/>
    </source>
</evidence>
<dbReference type="PROSITE" id="PS00092">
    <property type="entry name" value="N6_MTASE"/>
    <property type="match status" value="1"/>
</dbReference>
<dbReference type="GO" id="GO:0009307">
    <property type="term" value="P:DNA restriction-modification system"/>
    <property type="evidence" value="ECO:0007669"/>
    <property type="project" value="UniProtKB-KW"/>
</dbReference>
<dbReference type="Proteomes" id="UP000005697">
    <property type="component" value="Unassembled WGS sequence"/>
</dbReference>
<dbReference type="EC" id="2.1.1.72" evidence="1"/>
<dbReference type="STRING" id="888743.HMPREF9141_2377"/>
<dbReference type="Gene3D" id="3.40.50.150">
    <property type="entry name" value="Vaccinia Virus protein VP39"/>
    <property type="match status" value="1"/>
</dbReference>
<dbReference type="Pfam" id="PF12950">
    <property type="entry name" value="TaqI_C"/>
    <property type="match status" value="1"/>
</dbReference>
<dbReference type="InterPro" id="IPR050953">
    <property type="entry name" value="N4_N6_ade-DNA_methylase"/>
</dbReference>
<evidence type="ECO:0000256" key="7">
    <source>
        <dbReference type="ARBA" id="ARBA00047942"/>
    </source>
</evidence>
<name>F0F9W0_9BACT</name>
<dbReference type="HOGENOM" id="CLU_002539_1_1_10"/>
<dbReference type="InterPro" id="IPR002052">
    <property type="entry name" value="DNA_methylase_N6_adenine_CS"/>
</dbReference>
<keyword evidence="2" id="KW-0489">Methyltransferase</keyword>
<dbReference type="AlphaFoldDB" id="F0F9W0"/>
<keyword evidence="3" id="KW-0808">Transferase</keyword>
<reference evidence="10 11" key="1">
    <citation type="submission" date="2011-01" db="EMBL/GenBank/DDBJ databases">
        <authorList>
            <person name="Muzny D."/>
            <person name="Qin X."/>
            <person name="Deng J."/>
            <person name="Jiang H."/>
            <person name="Liu Y."/>
            <person name="Qu J."/>
            <person name="Song X.-Z."/>
            <person name="Zhang L."/>
            <person name="Thornton R."/>
            <person name="Coyle M."/>
            <person name="Francisco L."/>
            <person name="Jackson L."/>
            <person name="Javaid M."/>
            <person name="Korchina V."/>
            <person name="Kovar C."/>
            <person name="Mata R."/>
            <person name="Mathew T."/>
            <person name="Ngo R."/>
            <person name="Nguyen L."/>
            <person name="Nguyen N."/>
            <person name="Okwuonu G."/>
            <person name="Ongeri F."/>
            <person name="Pham C."/>
            <person name="Simmons D."/>
            <person name="Wilczek-Boney K."/>
            <person name="Hale W."/>
            <person name="Jakkamsetti A."/>
            <person name="Pham P."/>
            <person name="Ruth R."/>
            <person name="San Lucas F."/>
            <person name="Warren J."/>
            <person name="Zhang J."/>
            <person name="Zhao Z."/>
            <person name="Zhou C."/>
            <person name="Zhu D."/>
            <person name="Lee S."/>
            <person name="Bess C."/>
            <person name="Blankenburg K."/>
            <person name="Forbes L."/>
            <person name="Fu Q."/>
            <person name="Gubbala S."/>
            <person name="Hirani K."/>
            <person name="Jayaseelan J.C."/>
            <person name="Lara F."/>
            <person name="Munidasa M."/>
            <person name="Palculict T."/>
            <person name="Patil S."/>
            <person name="Pu L.-L."/>
            <person name="Saada N."/>
            <person name="Tang L."/>
            <person name="Weissenberger G."/>
            <person name="Zhu Y."/>
            <person name="Hemphill L."/>
            <person name="Shang Y."/>
            <person name="Youmans B."/>
            <person name="Ayvaz T."/>
            <person name="Ross M."/>
            <person name="Santibanez J."/>
            <person name="Aqrawi P."/>
            <person name="Gross S."/>
            <person name="Joshi V."/>
            <person name="Fowler G."/>
            <person name="Nazareth L."/>
            <person name="Reid J."/>
            <person name="Worley K."/>
            <person name="Petrosino J."/>
            <person name="Highlander S."/>
            <person name="Gibbs R."/>
        </authorList>
    </citation>
    <scope>NUCLEOTIDE SEQUENCE [LARGE SCALE GENOMIC DNA]</scope>
    <source>
        <strain evidence="10 11">DSM 16608</strain>
    </source>
</reference>